<dbReference type="AlphaFoldDB" id="A0A2I3BYD0"/>
<protein>
    <submittedName>
        <fullName evidence="1">Uncharacterized protein</fullName>
    </submittedName>
</protein>
<dbReference type="EMBL" id="CP006718">
    <property type="protein sequence ID" value="AGV15919.1"/>
    <property type="molecule type" value="Genomic_DNA"/>
</dbReference>
<gene>
    <name evidence="1" type="ORF">N646_0086</name>
</gene>
<sequence>MGNKIYCIGLADAKFACLDMPLNTFQNPVFLKYKDDELSTNRI</sequence>
<evidence type="ECO:0000313" key="1">
    <source>
        <dbReference type="EMBL" id="AGV15919.1"/>
    </source>
</evidence>
<organism evidence="1 2">
    <name type="scientific">Vibrio alginolyticus (strain ATCC 17749 / DSM 2171 / NBRC 15630 / NCIMB 1903 / NCTC 12160 / XII-53)</name>
    <dbReference type="NCBI Taxonomy" id="1219076"/>
    <lineage>
        <taxon>Bacteria</taxon>
        <taxon>Pseudomonadati</taxon>
        <taxon>Pseudomonadota</taxon>
        <taxon>Gammaproteobacteria</taxon>
        <taxon>Vibrionales</taxon>
        <taxon>Vibrionaceae</taxon>
        <taxon>Vibrio</taxon>
    </lineage>
</organism>
<dbReference type="Proteomes" id="UP000016714">
    <property type="component" value="Chromosome 1"/>
</dbReference>
<reference evidence="1 2" key="1">
    <citation type="journal article" date="2015" name="Genome Announc.">
        <title>Complete genome sequence of Vibrio alginolyticus ATCC 17749.</title>
        <authorList>
            <person name="Liu X.F."/>
            <person name="Cao Y."/>
            <person name="Zhang H.L."/>
            <person name="Chen Y.J."/>
            <person name="Hu C.J."/>
        </authorList>
    </citation>
    <scope>NUCLEOTIDE SEQUENCE [LARGE SCALE GENOMIC DNA]</scope>
    <source>
        <strain evidence="2">ATCC 17749 / DSM 2171 / NBRC 15630 / NCIMB 1903 / NCTC 12160 / XII-53</strain>
    </source>
</reference>
<proteinExistence type="predicted"/>
<name>A0A2I3BYD0_VIBAX</name>
<evidence type="ECO:0000313" key="2">
    <source>
        <dbReference type="Proteomes" id="UP000016714"/>
    </source>
</evidence>
<dbReference type="KEGG" id="vag:N646_0086"/>
<dbReference type="HOGENOM" id="CLU_3241314_0_0_6"/>
<accession>A0A2I3BYD0</accession>